<dbReference type="CDD" id="cd07252">
    <property type="entry name" value="BphC1-RGP6_N_like"/>
    <property type="match status" value="1"/>
</dbReference>
<dbReference type="Proteomes" id="UP000294114">
    <property type="component" value="Unassembled WGS sequence"/>
</dbReference>
<reference evidence="2 3" key="1">
    <citation type="submission" date="2019-02" db="EMBL/GenBank/DDBJ databases">
        <title>Sequencing the genomes of 1000 actinobacteria strains.</title>
        <authorList>
            <person name="Klenk H.-P."/>
        </authorList>
    </citation>
    <scope>NUCLEOTIDE SEQUENCE [LARGE SCALE GENOMIC DNA]</scope>
    <source>
        <strain evidence="2 3">DSM 45612</strain>
    </source>
</reference>
<dbReference type="Pfam" id="PF00903">
    <property type="entry name" value="Glyoxalase"/>
    <property type="match status" value="1"/>
</dbReference>
<dbReference type="Gene3D" id="3.10.180.10">
    <property type="entry name" value="2,3-Dihydroxybiphenyl 1,2-Dioxygenase, domain 1"/>
    <property type="match status" value="2"/>
</dbReference>
<feature type="domain" description="VOC" evidence="1">
    <location>
        <begin position="8"/>
        <end position="122"/>
    </location>
</feature>
<sequence>MNVFGKVHLGYLCIETTRFGDWRRFGADGVGLHVDELDRDRMRFRLDDHECRLLLQRGPAEDVTTVGWHVDDHEAFDDIVGRITARGVTVEQGHDEEAALRGVRRLVRFPGPKGLVQELYTTPVTTTAPLHMQASGFVTGDAGMGHIAISSRQPDAIHRYYDNLLDARLSDFIVETISRVRFRIRFLRVNGRHHSVAVANTEGLRIDPIRTAIQHLNTQVATLDDMTISYQRLKQLGFTMALGIGQHTNDKELSYYVRTPSGFEWEVGWNPIVVDEGTWEPTTHQGISIWGHTPEGQSVIDKLNQFRRGAASLRRAEITVPALSGATA</sequence>
<comment type="caution">
    <text evidence="2">The sequence shown here is derived from an EMBL/GenBank/DDBJ whole genome shotgun (WGS) entry which is preliminary data.</text>
</comment>
<feature type="domain" description="VOC" evidence="1">
    <location>
        <begin position="143"/>
        <end position="270"/>
    </location>
</feature>
<dbReference type="PROSITE" id="PS51819">
    <property type="entry name" value="VOC"/>
    <property type="match status" value="2"/>
</dbReference>
<organism evidence="2 3">
    <name type="scientific">Micromonospora kangleipakensis</name>
    <dbReference type="NCBI Taxonomy" id="1077942"/>
    <lineage>
        <taxon>Bacteria</taxon>
        <taxon>Bacillati</taxon>
        <taxon>Actinomycetota</taxon>
        <taxon>Actinomycetes</taxon>
        <taxon>Micromonosporales</taxon>
        <taxon>Micromonosporaceae</taxon>
        <taxon>Micromonospora</taxon>
    </lineage>
</organism>
<name>A0A4Q8B9I3_9ACTN</name>
<keyword evidence="3" id="KW-1185">Reference proteome</keyword>
<dbReference type="Pfam" id="PF22632">
    <property type="entry name" value="BphC_D1"/>
    <property type="match status" value="1"/>
</dbReference>
<dbReference type="SUPFAM" id="SSF54593">
    <property type="entry name" value="Glyoxalase/Bleomycin resistance protein/Dihydroxybiphenyl dioxygenase"/>
    <property type="match status" value="2"/>
</dbReference>
<dbReference type="InterPro" id="IPR029068">
    <property type="entry name" value="Glyas_Bleomycin-R_OHBP_Dase"/>
</dbReference>
<evidence type="ECO:0000259" key="1">
    <source>
        <dbReference type="PROSITE" id="PS51819"/>
    </source>
</evidence>
<protein>
    <submittedName>
        <fullName evidence="2">2,3-dihydroxybiphenyl 1,2-dioxygenase</fullName>
    </submittedName>
</protein>
<keyword evidence="2" id="KW-0223">Dioxygenase</keyword>
<gene>
    <name evidence="2" type="ORF">EV384_2860</name>
</gene>
<dbReference type="OrthoDB" id="6909416at2"/>
<dbReference type="InterPro" id="IPR037523">
    <property type="entry name" value="VOC_core"/>
</dbReference>
<proteinExistence type="predicted"/>
<dbReference type="GO" id="GO:0051213">
    <property type="term" value="F:dioxygenase activity"/>
    <property type="evidence" value="ECO:0007669"/>
    <property type="project" value="UniProtKB-KW"/>
</dbReference>
<dbReference type="InterPro" id="IPR004360">
    <property type="entry name" value="Glyas_Fos-R_dOase_dom"/>
</dbReference>
<evidence type="ECO:0000313" key="3">
    <source>
        <dbReference type="Proteomes" id="UP000294114"/>
    </source>
</evidence>
<dbReference type="AlphaFoldDB" id="A0A4Q8B9I3"/>
<accession>A0A4Q8B9I3</accession>
<dbReference type="RefSeq" id="WP_130333641.1">
    <property type="nucleotide sequence ID" value="NZ_SHLD01000001.1"/>
</dbReference>
<evidence type="ECO:0000313" key="2">
    <source>
        <dbReference type="EMBL" id="RZU74402.1"/>
    </source>
</evidence>
<dbReference type="EMBL" id="SHLD01000001">
    <property type="protein sequence ID" value="RZU74402.1"/>
    <property type="molecule type" value="Genomic_DNA"/>
</dbReference>
<keyword evidence="2" id="KW-0560">Oxidoreductase</keyword>